<name>A0ABY7G2U9_MYAAR</name>
<protein>
    <submittedName>
        <fullName evidence="2">TRNK1-like protein</fullName>
    </submittedName>
</protein>
<feature type="non-terminal residue" evidence="2">
    <location>
        <position position="539"/>
    </location>
</feature>
<dbReference type="InterPro" id="IPR039904">
    <property type="entry name" value="TRANK1"/>
</dbReference>
<evidence type="ECO:0000256" key="1">
    <source>
        <dbReference type="SAM" id="MobiDB-lite"/>
    </source>
</evidence>
<feature type="non-terminal residue" evidence="2">
    <location>
        <position position="1"/>
    </location>
</feature>
<dbReference type="Gene3D" id="1.25.40.20">
    <property type="entry name" value="Ankyrin repeat-containing domain"/>
    <property type="match status" value="1"/>
</dbReference>
<dbReference type="PANTHER" id="PTHR21529">
    <property type="entry name" value="MAMMARY TURMOR VIRUS RECEPTOR HOMOLOG 1, 2 MTVR1, 2"/>
    <property type="match status" value="1"/>
</dbReference>
<organism evidence="2 3">
    <name type="scientific">Mya arenaria</name>
    <name type="common">Soft-shell clam</name>
    <dbReference type="NCBI Taxonomy" id="6604"/>
    <lineage>
        <taxon>Eukaryota</taxon>
        <taxon>Metazoa</taxon>
        <taxon>Spiralia</taxon>
        <taxon>Lophotrochozoa</taxon>
        <taxon>Mollusca</taxon>
        <taxon>Bivalvia</taxon>
        <taxon>Autobranchia</taxon>
        <taxon>Heteroconchia</taxon>
        <taxon>Euheterodonta</taxon>
        <taxon>Imparidentia</taxon>
        <taxon>Neoheterodontei</taxon>
        <taxon>Myida</taxon>
        <taxon>Myoidea</taxon>
        <taxon>Myidae</taxon>
        <taxon>Mya</taxon>
    </lineage>
</organism>
<feature type="region of interest" description="Disordered" evidence="1">
    <location>
        <begin position="136"/>
        <end position="158"/>
    </location>
</feature>
<keyword evidence="3" id="KW-1185">Reference proteome</keyword>
<dbReference type="PANTHER" id="PTHR21529:SF4">
    <property type="entry name" value="TPR AND ANKYRIN REPEAT-CONTAINING PROTEIN 1"/>
    <property type="match status" value="1"/>
</dbReference>
<sequence length="539" mass="60178">STHLLDIVLARLSGDKQNSQNVDGNTALHILTKFGKANTDIGLMVLESLLRCKCSATIVNKDNKKPIDYLKEGDKAYALLFNAESDGQSAINSAVGLTSFRVGCEQINRGVEGNTPIQAATLIVPEKEKMFLPKHQCTGENSSSNLEELNDNSRPADSKLNTKTVQKVVNTVGAKEKMRTNIKDRIRLLPESRHSVFNIEFRHSPQKGISDCSWDSGNVGKVSMAEVGENEFGSEAWAFQNELGSKPSAFNDELGSIGGARAVNKARKDELSGRSEIDLRKVLKEKPIAQGNVAMSTKESDQSIDTFGESADKDSFVEISSACTEVINKGDVLKRNIACDNIAIKPVDAVTEKEDHIFDKGKNGDFVDKSEETVFDNLEWEVECTAEVWKTLRDRHRIVHKIQLLASGDWQPNLCKKLRNVPVTLKLFEAKFSKARRIIWELAVAFSPRLNETAERQEEITQTAKAGRIYSEIIRVWDIVMDHDNIYRSVQRIKKSHQRGEDCLIQKNLRGMKSNTPTLSLGAEKRIPMLYAEKEVSEE</sequence>
<reference evidence="2" key="1">
    <citation type="submission" date="2022-11" db="EMBL/GenBank/DDBJ databases">
        <title>Centuries of genome instability and evolution in soft-shell clam transmissible cancer (bioRxiv).</title>
        <authorList>
            <person name="Hart S.F.M."/>
            <person name="Yonemitsu M.A."/>
            <person name="Giersch R.M."/>
            <person name="Beal B.F."/>
            <person name="Arriagada G."/>
            <person name="Davis B.W."/>
            <person name="Ostrander E.A."/>
            <person name="Goff S.P."/>
            <person name="Metzger M.J."/>
        </authorList>
    </citation>
    <scope>NUCLEOTIDE SEQUENCE</scope>
    <source>
        <strain evidence="2">MELC-2E11</strain>
        <tissue evidence="2">Siphon/mantle</tissue>
    </source>
</reference>
<dbReference type="EMBL" id="CP111026">
    <property type="protein sequence ID" value="WAR27589.1"/>
    <property type="molecule type" value="Genomic_DNA"/>
</dbReference>
<accession>A0ABY7G2U9</accession>
<evidence type="ECO:0000313" key="3">
    <source>
        <dbReference type="Proteomes" id="UP001164746"/>
    </source>
</evidence>
<dbReference type="InterPro" id="IPR036770">
    <property type="entry name" value="Ankyrin_rpt-contain_sf"/>
</dbReference>
<evidence type="ECO:0000313" key="2">
    <source>
        <dbReference type="EMBL" id="WAR27589.1"/>
    </source>
</evidence>
<gene>
    <name evidence="2" type="ORF">MAR_013293</name>
</gene>
<dbReference type="Proteomes" id="UP001164746">
    <property type="component" value="Chromosome 15"/>
</dbReference>
<proteinExistence type="predicted"/>